<proteinExistence type="predicted"/>
<evidence type="ECO:0000313" key="2">
    <source>
        <dbReference type="EMBL" id="AQS46951.1"/>
    </source>
</evidence>
<reference evidence="2 3" key="1">
    <citation type="submission" date="2017-01" db="EMBL/GenBank/DDBJ databases">
        <title>The complete genome sequence of a sulfur-oxidizing marine bacterium Thioclava sp. 25B10_4T.</title>
        <authorList>
            <person name="Liu Y."/>
            <person name="Lai Q."/>
            <person name="Shao Z."/>
        </authorList>
    </citation>
    <scope>NUCLEOTIDE SEQUENCE [LARGE SCALE GENOMIC DNA]</scope>
    <source>
        <strain evidence="2 3">25B10_4</strain>
    </source>
</reference>
<gene>
    <name evidence="2" type="ORF">BMG03_03430</name>
</gene>
<dbReference type="Proteomes" id="UP000185622">
    <property type="component" value="Chromosome"/>
</dbReference>
<dbReference type="EMBL" id="CP019437">
    <property type="protein sequence ID" value="AQS46951.1"/>
    <property type="molecule type" value="Genomic_DNA"/>
</dbReference>
<name>A0ABN4XBJ8_9RHOB</name>
<accession>A0ABN4XBJ8</accession>
<feature type="compositionally biased region" description="Low complexity" evidence="1">
    <location>
        <begin position="148"/>
        <end position="165"/>
    </location>
</feature>
<sequence>MSASAEAIAFLLEEQDLRHLFQQWPQHMCLAVGLDPEGGCAMLVFHASEAERVLPRLARSMNWRADEFSVIPKIDGYQTRRILFSDEQKILSLVQDTDNLPEIARDYAINFAYAADEGLDPEALTDAKSASVSPALREVERLLSALNPTHSATSSAPPTSRNAASVPTNRAETTAPVSADGGPPGFRRLSDTHRAEALMATCELSLDADTVRITIDEAGADAQSFGVRDVYFRDDLRSFAIPVAELARQGATALPGQIHAAADHFPAPLLATLRQAPLTARLTALDHYIFIAPEAAKPRAAALSAPARAEPGKFPAKREGAKPQMRTMLGGAALIFFSALALQLGLTPALSHGEARKVSLDTIRESVFQSLADEQSGKER</sequence>
<evidence type="ECO:0000256" key="1">
    <source>
        <dbReference type="SAM" id="MobiDB-lite"/>
    </source>
</evidence>
<organism evidence="2 3">
    <name type="scientific">Thioclava nitratireducens</name>
    <dbReference type="NCBI Taxonomy" id="1915078"/>
    <lineage>
        <taxon>Bacteria</taxon>
        <taxon>Pseudomonadati</taxon>
        <taxon>Pseudomonadota</taxon>
        <taxon>Alphaproteobacteria</taxon>
        <taxon>Rhodobacterales</taxon>
        <taxon>Paracoccaceae</taxon>
        <taxon>Thioclava</taxon>
    </lineage>
</organism>
<keyword evidence="3" id="KW-1185">Reference proteome</keyword>
<feature type="compositionally biased region" description="Polar residues" evidence="1">
    <location>
        <begin position="166"/>
        <end position="176"/>
    </location>
</feature>
<feature type="region of interest" description="Disordered" evidence="1">
    <location>
        <begin position="148"/>
        <end position="188"/>
    </location>
</feature>
<dbReference type="RefSeq" id="WP_075775868.1">
    <property type="nucleotide sequence ID" value="NZ_CP019437.1"/>
</dbReference>
<protein>
    <submittedName>
        <fullName evidence="2">Uncharacterized protein</fullName>
    </submittedName>
</protein>
<evidence type="ECO:0000313" key="3">
    <source>
        <dbReference type="Proteomes" id="UP000185622"/>
    </source>
</evidence>